<keyword evidence="6" id="KW-0067">ATP-binding</keyword>
<evidence type="ECO:0000256" key="7">
    <source>
        <dbReference type="ARBA" id="ARBA00023012"/>
    </source>
</evidence>
<dbReference type="SUPFAM" id="SSF47384">
    <property type="entry name" value="Homodimeric domain of signal transducing histidine kinase"/>
    <property type="match status" value="1"/>
</dbReference>
<keyword evidence="8" id="KW-1133">Transmembrane helix</keyword>
<evidence type="ECO:0000313" key="10">
    <source>
        <dbReference type="EMBL" id="HIY89240.1"/>
    </source>
</evidence>
<dbReference type="PANTHER" id="PTHR43065">
    <property type="entry name" value="SENSOR HISTIDINE KINASE"/>
    <property type="match status" value="1"/>
</dbReference>
<proteinExistence type="predicted"/>
<comment type="catalytic activity">
    <reaction evidence="1">
        <text>ATP + protein L-histidine = ADP + protein N-phospho-L-histidine.</text>
        <dbReference type="EC" id="2.7.13.3"/>
    </reaction>
</comment>
<dbReference type="PRINTS" id="PR00344">
    <property type="entry name" value="BCTRLSENSOR"/>
</dbReference>
<evidence type="ECO:0000256" key="4">
    <source>
        <dbReference type="ARBA" id="ARBA00022741"/>
    </source>
</evidence>
<evidence type="ECO:0000256" key="3">
    <source>
        <dbReference type="ARBA" id="ARBA00022679"/>
    </source>
</evidence>
<dbReference type="InterPro" id="IPR036097">
    <property type="entry name" value="HisK_dim/P_sf"/>
</dbReference>
<sequence>MIRYSLLVILHVAGIALLSVAAYWLGVRGLWFSTAACGLLLVVLGVRLYRMQLVQLRMMRRLAESLRHEDMNLSFRSPYRNHAMEEMADELSDAIREFRTRQLERNEMEAWQKLIRVLTHEIMNSITPILSLSETLSDRPVDERSYALMQQGMRTICRRSKGLLEFVENYRKLTRLPSPVRRPVSIRELLSDLRKLYPDHPALRIYLPADDIIVYMDRPQVEQVLINLVKNALEACAKRTDPLIEVGTSTALSWKCLIYVRDNGEGILPGVQDKVFVPFFTTKPGGSGIGLSLCRQIMNRHGGNIVLQSAVGQGSCFTLQFP</sequence>
<dbReference type="GO" id="GO:0000155">
    <property type="term" value="F:phosphorelay sensor kinase activity"/>
    <property type="evidence" value="ECO:0007669"/>
    <property type="project" value="InterPro"/>
</dbReference>
<dbReference type="Proteomes" id="UP000886851">
    <property type="component" value="Unassembled WGS sequence"/>
</dbReference>
<dbReference type="EMBL" id="DXCV01000078">
    <property type="protein sequence ID" value="HIY89240.1"/>
    <property type="molecule type" value="Genomic_DNA"/>
</dbReference>
<accession>A0A9D1ZJA2</accession>
<dbReference type="GO" id="GO:0005524">
    <property type="term" value="F:ATP binding"/>
    <property type="evidence" value="ECO:0007669"/>
    <property type="project" value="UniProtKB-KW"/>
</dbReference>
<reference evidence="10" key="2">
    <citation type="submission" date="2021-04" db="EMBL/GenBank/DDBJ databases">
        <authorList>
            <person name="Gilroy R."/>
        </authorList>
    </citation>
    <scope>NUCLEOTIDE SEQUENCE</scope>
    <source>
        <strain evidence="10">Gambia2-208</strain>
    </source>
</reference>
<evidence type="ECO:0000256" key="6">
    <source>
        <dbReference type="ARBA" id="ARBA00022840"/>
    </source>
</evidence>
<evidence type="ECO:0000256" key="5">
    <source>
        <dbReference type="ARBA" id="ARBA00022777"/>
    </source>
</evidence>
<feature type="transmembrane region" description="Helical" evidence="8">
    <location>
        <begin position="31"/>
        <end position="49"/>
    </location>
</feature>
<name>A0A9D1ZJA2_9BACE</name>
<dbReference type="SMART" id="SM00387">
    <property type="entry name" value="HATPase_c"/>
    <property type="match status" value="1"/>
</dbReference>
<dbReference type="Pfam" id="PF02518">
    <property type="entry name" value="HATPase_c"/>
    <property type="match status" value="1"/>
</dbReference>
<feature type="domain" description="Histidine kinase" evidence="9">
    <location>
        <begin position="117"/>
        <end position="322"/>
    </location>
</feature>
<dbReference type="InterPro" id="IPR004358">
    <property type="entry name" value="Sig_transdc_His_kin-like_C"/>
</dbReference>
<dbReference type="PANTHER" id="PTHR43065:SF46">
    <property type="entry name" value="C4-DICARBOXYLATE TRANSPORT SENSOR PROTEIN DCTB"/>
    <property type="match status" value="1"/>
</dbReference>
<keyword evidence="7" id="KW-0902">Two-component regulatory system</keyword>
<comment type="caution">
    <text evidence="10">The sequence shown here is derived from an EMBL/GenBank/DDBJ whole genome shotgun (WGS) entry which is preliminary data.</text>
</comment>
<dbReference type="InterPro" id="IPR036890">
    <property type="entry name" value="HATPase_C_sf"/>
</dbReference>
<protein>
    <recommendedName>
        <fullName evidence="2">histidine kinase</fullName>
        <ecNumber evidence="2">2.7.13.3</ecNumber>
    </recommendedName>
</protein>
<evidence type="ECO:0000256" key="2">
    <source>
        <dbReference type="ARBA" id="ARBA00012438"/>
    </source>
</evidence>
<dbReference type="Gene3D" id="1.10.287.130">
    <property type="match status" value="1"/>
</dbReference>
<dbReference type="EC" id="2.7.13.3" evidence="2"/>
<dbReference type="AlphaFoldDB" id="A0A9D1ZJA2"/>
<keyword evidence="3" id="KW-0808">Transferase</keyword>
<dbReference type="CDD" id="cd00075">
    <property type="entry name" value="HATPase"/>
    <property type="match status" value="1"/>
</dbReference>
<keyword evidence="5 10" id="KW-0418">Kinase</keyword>
<feature type="transmembrane region" description="Helical" evidence="8">
    <location>
        <begin position="7"/>
        <end position="25"/>
    </location>
</feature>
<evidence type="ECO:0000313" key="11">
    <source>
        <dbReference type="Proteomes" id="UP000886851"/>
    </source>
</evidence>
<dbReference type="PROSITE" id="PS50109">
    <property type="entry name" value="HIS_KIN"/>
    <property type="match status" value="1"/>
</dbReference>
<evidence type="ECO:0000256" key="1">
    <source>
        <dbReference type="ARBA" id="ARBA00000085"/>
    </source>
</evidence>
<dbReference type="InterPro" id="IPR005467">
    <property type="entry name" value="His_kinase_dom"/>
</dbReference>
<gene>
    <name evidence="10" type="ORF">H9824_11140</name>
</gene>
<keyword evidence="8" id="KW-0812">Transmembrane</keyword>
<keyword evidence="8" id="KW-0472">Membrane</keyword>
<evidence type="ECO:0000259" key="9">
    <source>
        <dbReference type="PROSITE" id="PS50109"/>
    </source>
</evidence>
<reference evidence="10" key="1">
    <citation type="journal article" date="2021" name="PeerJ">
        <title>Extensive microbial diversity within the chicken gut microbiome revealed by metagenomics and culture.</title>
        <authorList>
            <person name="Gilroy R."/>
            <person name="Ravi A."/>
            <person name="Getino M."/>
            <person name="Pursley I."/>
            <person name="Horton D.L."/>
            <person name="Alikhan N.F."/>
            <person name="Baker D."/>
            <person name="Gharbi K."/>
            <person name="Hall N."/>
            <person name="Watson M."/>
            <person name="Adriaenssens E.M."/>
            <person name="Foster-Nyarko E."/>
            <person name="Jarju S."/>
            <person name="Secka A."/>
            <person name="Antonio M."/>
            <person name="Oren A."/>
            <person name="Chaudhuri R.R."/>
            <person name="La Ragione R."/>
            <person name="Hildebrand F."/>
            <person name="Pallen M.J."/>
        </authorList>
    </citation>
    <scope>NUCLEOTIDE SEQUENCE</scope>
    <source>
        <strain evidence="10">Gambia2-208</strain>
    </source>
</reference>
<keyword evidence="4" id="KW-0547">Nucleotide-binding</keyword>
<dbReference type="SUPFAM" id="SSF55874">
    <property type="entry name" value="ATPase domain of HSP90 chaperone/DNA topoisomerase II/histidine kinase"/>
    <property type="match status" value="1"/>
</dbReference>
<organism evidence="10 11">
    <name type="scientific">Candidatus Bacteroides pullicola</name>
    <dbReference type="NCBI Taxonomy" id="2838475"/>
    <lineage>
        <taxon>Bacteria</taxon>
        <taxon>Pseudomonadati</taxon>
        <taxon>Bacteroidota</taxon>
        <taxon>Bacteroidia</taxon>
        <taxon>Bacteroidales</taxon>
        <taxon>Bacteroidaceae</taxon>
        <taxon>Bacteroides</taxon>
    </lineage>
</organism>
<dbReference type="Gene3D" id="3.30.565.10">
    <property type="entry name" value="Histidine kinase-like ATPase, C-terminal domain"/>
    <property type="match status" value="1"/>
</dbReference>
<dbReference type="InterPro" id="IPR003594">
    <property type="entry name" value="HATPase_dom"/>
</dbReference>
<evidence type="ECO:0000256" key="8">
    <source>
        <dbReference type="SAM" id="Phobius"/>
    </source>
</evidence>